<keyword evidence="1 2" id="KW-0732">Signal</keyword>
<protein>
    <submittedName>
        <fullName evidence="4">Transporter substrate-binding domain-containing protein</fullName>
    </submittedName>
</protein>
<sequence>MKKFLAAFATAAVMAASIGMAQAEQVKVGFSPEAYPPFWSQDASGKWGGWEVEIIQAICDSQQMECELTPIPWDGLIPALQTKKIDAIMNSMSITDERKQSIDFSDKYYNTPTAVIGAKDQKFDATPEGLKGKILGVQVSTIHATYAKKHFGESAAEIKEYQTQDEANQDLAAGRIDATQADSIALDAFLKSDAGQACCDLKGMVAPDLEVLGPGVGAGVRKGDTALADKINAGIKAIRDNGKYEEITKKYFDFDIYGEAGQVN</sequence>
<dbReference type="Pfam" id="PF00497">
    <property type="entry name" value="SBP_bac_3"/>
    <property type="match status" value="1"/>
</dbReference>
<reference evidence="4" key="1">
    <citation type="submission" date="2021-04" db="EMBL/GenBank/DDBJ databases">
        <title>Pseudaminobacter soli sp. nov., isolated from paddy soil contaminated by heavy metals.</title>
        <authorList>
            <person name="Zhang K."/>
        </authorList>
    </citation>
    <scope>NUCLEOTIDE SEQUENCE</scope>
    <source>
        <strain evidence="4">19-2017</strain>
    </source>
</reference>
<name>A0A942E1I5_9HYPH</name>
<dbReference type="EMBL" id="JAGWCR010000012">
    <property type="protein sequence ID" value="MBS3651217.1"/>
    <property type="molecule type" value="Genomic_DNA"/>
</dbReference>
<dbReference type="SUPFAM" id="SSF53850">
    <property type="entry name" value="Periplasmic binding protein-like II"/>
    <property type="match status" value="1"/>
</dbReference>
<dbReference type="Proteomes" id="UP000680348">
    <property type="component" value="Unassembled WGS sequence"/>
</dbReference>
<dbReference type="AlphaFoldDB" id="A0A942E1I5"/>
<dbReference type="PANTHER" id="PTHR35936:SF17">
    <property type="entry name" value="ARGININE-BINDING EXTRACELLULAR PROTEIN ARTP"/>
    <property type="match status" value="1"/>
</dbReference>
<comment type="caution">
    <text evidence="4">The sequence shown here is derived from an EMBL/GenBank/DDBJ whole genome shotgun (WGS) entry which is preliminary data.</text>
</comment>
<evidence type="ECO:0000313" key="4">
    <source>
        <dbReference type="EMBL" id="MBS3651217.1"/>
    </source>
</evidence>
<proteinExistence type="predicted"/>
<evidence type="ECO:0000313" key="5">
    <source>
        <dbReference type="Proteomes" id="UP000680348"/>
    </source>
</evidence>
<gene>
    <name evidence="4" type="ORF">KEU06_21625</name>
</gene>
<dbReference type="PANTHER" id="PTHR35936">
    <property type="entry name" value="MEMBRANE-BOUND LYTIC MUREIN TRANSGLYCOSYLASE F"/>
    <property type="match status" value="1"/>
</dbReference>
<keyword evidence="5" id="KW-1185">Reference proteome</keyword>
<dbReference type="RefSeq" id="WP_188256758.1">
    <property type="nucleotide sequence ID" value="NZ_JABVCF010000012.1"/>
</dbReference>
<evidence type="ECO:0000259" key="3">
    <source>
        <dbReference type="SMART" id="SM00062"/>
    </source>
</evidence>
<evidence type="ECO:0000256" key="2">
    <source>
        <dbReference type="SAM" id="SignalP"/>
    </source>
</evidence>
<dbReference type="InterPro" id="IPR001638">
    <property type="entry name" value="Solute-binding_3/MltF_N"/>
</dbReference>
<feature type="chain" id="PRO_5037474386" evidence="2">
    <location>
        <begin position="24"/>
        <end position="264"/>
    </location>
</feature>
<dbReference type="SMART" id="SM00062">
    <property type="entry name" value="PBPb"/>
    <property type="match status" value="1"/>
</dbReference>
<feature type="signal peptide" evidence="2">
    <location>
        <begin position="1"/>
        <end position="23"/>
    </location>
</feature>
<organism evidence="4 5">
    <name type="scientific">Pseudaminobacter soli</name>
    <name type="common">ex Zhang et al. 2022</name>
    <dbReference type="NCBI Taxonomy" id="2831468"/>
    <lineage>
        <taxon>Bacteria</taxon>
        <taxon>Pseudomonadati</taxon>
        <taxon>Pseudomonadota</taxon>
        <taxon>Alphaproteobacteria</taxon>
        <taxon>Hyphomicrobiales</taxon>
        <taxon>Phyllobacteriaceae</taxon>
        <taxon>Pseudaminobacter</taxon>
    </lineage>
</organism>
<dbReference type="Gene3D" id="3.40.190.10">
    <property type="entry name" value="Periplasmic binding protein-like II"/>
    <property type="match status" value="2"/>
</dbReference>
<evidence type="ECO:0000256" key="1">
    <source>
        <dbReference type="ARBA" id="ARBA00022729"/>
    </source>
</evidence>
<feature type="domain" description="Solute-binding protein family 3/N-terminal" evidence="3">
    <location>
        <begin position="25"/>
        <end position="255"/>
    </location>
</feature>
<accession>A0A942E1I5</accession>